<dbReference type="EMBL" id="CAJNNW010025898">
    <property type="protein sequence ID" value="CAE8680814.1"/>
    <property type="molecule type" value="Genomic_DNA"/>
</dbReference>
<reference evidence="1" key="1">
    <citation type="submission" date="2021-02" db="EMBL/GenBank/DDBJ databases">
        <authorList>
            <person name="Dougan E. K."/>
            <person name="Rhodes N."/>
            <person name="Thang M."/>
            <person name="Chan C."/>
        </authorList>
    </citation>
    <scope>NUCLEOTIDE SEQUENCE</scope>
</reference>
<dbReference type="AlphaFoldDB" id="A0A813JM79"/>
<sequence>SGESEGFIDFDALPKEGAETDELVKFLVSPAGNNLKPVLIRELVTTIDLVVRTTTRRAFIEFQSAMKPRVPLFGALPAPPMLPLPVWTARGPKFMQPDAFVDALSPKLSREEEVYLQSNAQVFLGLLGIRVDPSKGIDTEISPRRIIEVLGALASQRDDEMQRVISGLLSQRRGRGLVTEWWGDMGTDLRDMWSKRLNSM</sequence>
<proteinExistence type="predicted"/>
<evidence type="ECO:0000313" key="1">
    <source>
        <dbReference type="EMBL" id="CAE8680814.1"/>
    </source>
</evidence>
<evidence type="ECO:0000313" key="2">
    <source>
        <dbReference type="Proteomes" id="UP000626109"/>
    </source>
</evidence>
<name>A0A813JM79_POLGL</name>
<protein>
    <submittedName>
        <fullName evidence="1">Uncharacterized protein</fullName>
    </submittedName>
</protein>
<dbReference type="Proteomes" id="UP000626109">
    <property type="component" value="Unassembled WGS sequence"/>
</dbReference>
<accession>A0A813JM79</accession>
<comment type="caution">
    <text evidence="1">The sequence shown here is derived from an EMBL/GenBank/DDBJ whole genome shotgun (WGS) entry which is preliminary data.</text>
</comment>
<feature type="non-terminal residue" evidence="1">
    <location>
        <position position="200"/>
    </location>
</feature>
<gene>
    <name evidence="1" type="ORF">PGLA2088_LOCUS22128</name>
</gene>
<organism evidence="1 2">
    <name type="scientific">Polarella glacialis</name>
    <name type="common">Dinoflagellate</name>
    <dbReference type="NCBI Taxonomy" id="89957"/>
    <lineage>
        <taxon>Eukaryota</taxon>
        <taxon>Sar</taxon>
        <taxon>Alveolata</taxon>
        <taxon>Dinophyceae</taxon>
        <taxon>Suessiales</taxon>
        <taxon>Suessiaceae</taxon>
        <taxon>Polarella</taxon>
    </lineage>
</organism>